<gene>
    <name evidence="7" type="ORF">FNJ47_40660</name>
</gene>
<dbReference type="GO" id="GO:0043190">
    <property type="term" value="C:ATP-binding cassette (ABC) transporter complex"/>
    <property type="evidence" value="ECO:0007669"/>
    <property type="project" value="InterPro"/>
</dbReference>
<dbReference type="Gene3D" id="3.10.105.10">
    <property type="entry name" value="Dipeptide-binding Protein, Domain 3"/>
    <property type="match status" value="1"/>
</dbReference>
<dbReference type="Gene3D" id="3.40.190.10">
    <property type="entry name" value="Periplasmic binding protein-like II"/>
    <property type="match status" value="1"/>
</dbReference>
<keyword evidence="3 5" id="KW-0732">Signal</keyword>
<dbReference type="PANTHER" id="PTHR30290">
    <property type="entry name" value="PERIPLASMIC BINDING COMPONENT OF ABC TRANSPORTER"/>
    <property type="match status" value="1"/>
</dbReference>
<evidence type="ECO:0000256" key="5">
    <source>
        <dbReference type="SAM" id="SignalP"/>
    </source>
</evidence>
<dbReference type="Proteomes" id="UP000468531">
    <property type="component" value="Unassembled WGS sequence"/>
</dbReference>
<dbReference type="GO" id="GO:1904680">
    <property type="term" value="F:peptide transmembrane transporter activity"/>
    <property type="evidence" value="ECO:0007669"/>
    <property type="project" value="TreeGrafter"/>
</dbReference>
<evidence type="ECO:0000256" key="3">
    <source>
        <dbReference type="ARBA" id="ARBA00022729"/>
    </source>
</evidence>
<protein>
    <submittedName>
        <fullName evidence="7">Peptide ABC transporter substrate-binding protein</fullName>
    </submittedName>
</protein>
<dbReference type="RefSeq" id="WP_163161613.1">
    <property type="nucleotide sequence ID" value="NZ_VKHP01000284.1"/>
</dbReference>
<comment type="subcellular location">
    <subcellularLocation>
        <location evidence="1">Periplasm</location>
    </subcellularLocation>
</comment>
<dbReference type="InterPro" id="IPR000914">
    <property type="entry name" value="SBP_5_dom"/>
</dbReference>
<dbReference type="GO" id="GO:0015833">
    <property type="term" value="P:peptide transport"/>
    <property type="evidence" value="ECO:0007669"/>
    <property type="project" value="TreeGrafter"/>
</dbReference>
<organism evidence="7 8">
    <name type="scientific">Bradyrhizobium uaiense</name>
    <dbReference type="NCBI Taxonomy" id="2594946"/>
    <lineage>
        <taxon>Bacteria</taxon>
        <taxon>Pseudomonadati</taxon>
        <taxon>Pseudomonadota</taxon>
        <taxon>Alphaproteobacteria</taxon>
        <taxon>Hyphomicrobiales</taxon>
        <taxon>Nitrobacteraceae</taxon>
        <taxon>Bradyrhizobium</taxon>
    </lineage>
</organism>
<sequence>MSFKRAACIMALGVAAMAASPASAQKKGGTLRLYHNDNPPSTSLLEESTIASVMPFAAVFNNLVVFDPAKVHESIDTVIPDLAESWSWDPTNTKLTFKLRHGVNWHDGQPFTARDVQCTWRMLIGKSETQDSKAQDSKTQDSKTQDSKTQDFKRNPRKVWYSKLRDVSVDGDDEATFELTEPQPGLLALLASAFSVVYPCHVPQQVMRTKPVGTGPFKFVEFRRGDSIRLVRNPDYFKKDRPYLDEITVRSIDSRATRMLAFATGDYDITFPSDVSIPLMKDVKARSPSAICEMTSTNLQINLLVNRVNPPFDNPDIRKAMSLALDRKAFNSILFEGTGRLGGAMQARPEGEWGMPPEILSTLMGYGPDTEKNLADAQAIMQKLGYSDAKPLSIKIQTRNLPTYRDPAVILADQLKKIYIVAELDILDTPRWYSRLQRKDYTIGLNVTGVSVDDPDGNLVENYSCNSERNYTQYCNAEVDKLLAAQSREVDKDKRRKIVFDIERVLADDAARPVILHSSAGNCWQPYVKNFHPHDNSQYNNLRFEDVWLDK</sequence>
<feature type="chain" id="PRO_5026836773" evidence="5">
    <location>
        <begin position="25"/>
        <end position="551"/>
    </location>
</feature>
<comment type="similarity">
    <text evidence="2">Belongs to the bacterial solute-binding protein 5 family.</text>
</comment>
<dbReference type="PANTHER" id="PTHR30290:SF38">
    <property type="entry name" value="D,D-DIPEPTIDE-BINDING PERIPLASMIC PROTEIN DDPA-RELATED"/>
    <property type="match status" value="1"/>
</dbReference>
<evidence type="ECO:0000256" key="1">
    <source>
        <dbReference type="ARBA" id="ARBA00004418"/>
    </source>
</evidence>
<feature type="region of interest" description="Disordered" evidence="4">
    <location>
        <begin position="127"/>
        <end position="153"/>
    </location>
</feature>
<dbReference type="PIRSF" id="PIRSF002741">
    <property type="entry name" value="MppA"/>
    <property type="match status" value="1"/>
</dbReference>
<dbReference type="InterPro" id="IPR039424">
    <property type="entry name" value="SBP_5"/>
</dbReference>
<feature type="signal peptide" evidence="5">
    <location>
        <begin position="1"/>
        <end position="24"/>
    </location>
</feature>
<feature type="domain" description="Solute-binding protein family 5" evidence="6">
    <location>
        <begin position="77"/>
        <end position="467"/>
    </location>
</feature>
<keyword evidence="8" id="KW-1185">Reference proteome</keyword>
<proteinExistence type="inferred from homology"/>
<name>A0A6P1BU07_9BRAD</name>
<dbReference type="Pfam" id="PF00496">
    <property type="entry name" value="SBP_bac_5"/>
    <property type="match status" value="1"/>
</dbReference>
<dbReference type="GO" id="GO:0030288">
    <property type="term" value="C:outer membrane-bounded periplasmic space"/>
    <property type="evidence" value="ECO:0007669"/>
    <property type="project" value="UniProtKB-ARBA"/>
</dbReference>
<evidence type="ECO:0000313" key="8">
    <source>
        <dbReference type="Proteomes" id="UP000468531"/>
    </source>
</evidence>
<accession>A0A6P1BU07</accession>
<evidence type="ECO:0000256" key="2">
    <source>
        <dbReference type="ARBA" id="ARBA00005695"/>
    </source>
</evidence>
<comment type="caution">
    <text evidence="7">The sequence shown here is derived from an EMBL/GenBank/DDBJ whole genome shotgun (WGS) entry which is preliminary data.</text>
</comment>
<reference evidence="7 8" key="1">
    <citation type="journal article" date="2020" name="Arch. Microbiol.">
        <title>Bradyrhizobium uaiense sp. nov., a new highly efficient cowpea symbiont.</title>
        <authorList>
            <person name="Cabral Michel D."/>
            <person name="Azarias Guimaraes A."/>
            <person name="Martins da Costa E."/>
            <person name="Soares de Carvalho T."/>
            <person name="Balsanelli E."/>
            <person name="Willems A."/>
            <person name="Maltempi de Souza E."/>
            <person name="de Souza Moreira F.M."/>
        </authorList>
    </citation>
    <scope>NUCLEOTIDE SEQUENCE [LARGE SCALE GENOMIC DNA]</scope>
    <source>
        <strain evidence="7 8">UFLA 03-164</strain>
    </source>
</reference>
<dbReference type="EMBL" id="VKHP01000284">
    <property type="protein sequence ID" value="NEV01906.1"/>
    <property type="molecule type" value="Genomic_DNA"/>
</dbReference>
<evidence type="ECO:0000256" key="4">
    <source>
        <dbReference type="SAM" id="MobiDB-lite"/>
    </source>
</evidence>
<dbReference type="InterPro" id="IPR030678">
    <property type="entry name" value="Peptide/Ni-bd"/>
</dbReference>
<evidence type="ECO:0000313" key="7">
    <source>
        <dbReference type="EMBL" id="NEV01906.1"/>
    </source>
</evidence>
<feature type="compositionally biased region" description="Basic and acidic residues" evidence="4">
    <location>
        <begin position="128"/>
        <end position="153"/>
    </location>
</feature>
<dbReference type="AlphaFoldDB" id="A0A6P1BU07"/>
<evidence type="ECO:0000259" key="6">
    <source>
        <dbReference type="Pfam" id="PF00496"/>
    </source>
</evidence>
<dbReference type="SUPFAM" id="SSF53850">
    <property type="entry name" value="Periplasmic binding protein-like II"/>
    <property type="match status" value="1"/>
</dbReference>